<dbReference type="RefSeq" id="WP_132260475.1">
    <property type="nucleotide sequence ID" value="NZ_SLZQ01000021.1"/>
</dbReference>
<dbReference type="OrthoDB" id="5397649at2"/>
<organism evidence="2 3">
    <name type="scientific">Paucimonas lemoignei</name>
    <name type="common">Pseudomonas lemoignei</name>
    <dbReference type="NCBI Taxonomy" id="29443"/>
    <lineage>
        <taxon>Bacteria</taxon>
        <taxon>Pseudomonadati</taxon>
        <taxon>Pseudomonadota</taxon>
        <taxon>Betaproteobacteria</taxon>
        <taxon>Burkholderiales</taxon>
        <taxon>Burkholderiaceae</taxon>
        <taxon>Paucimonas</taxon>
    </lineage>
</organism>
<feature type="signal peptide" evidence="1">
    <location>
        <begin position="1"/>
        <end position="22"/>
    </location>
</feature>
<keyword evidence="1" id="KW-0732">Signal</keyword>
<keyword evidence="3" id="KW-1185">Reference proteome</keyword>
<reference evidence="2 3" key="1">
    <citation type="submission" date="2019-03" db="EMBL/GenBank/DDBJ databases">
        <title>Genomic Encyclopedia of Type Strains, Phase IV (KMG-IV): sequencing the most valuable type-strain genomes for metagenomic binning, comparative biology and taxonomic classification.</title>
        <authorList>
            <person name="Goeker M."/>
        </authorList>
    </citation>
    <scope>NUCLEOTIDE SEQUENCE [LARGE SCALE GENOMIC DNA]</scope>
    <source>
        <strain evidence="2 3">DSM 7445</strain>
    </source>
</reference>
<evidence type="ECO:0000313" key="3">
    <source>
        <dbReference type="Proteomes" id="UP000295382"/>
    </source>
</evidence>
<name>A0A4V2UI38_PAULE</name>
<sequence length="135" mass="15013">MKRCSLILFFALVAGASADAFAHSGGHGHPHGRSRAHVGVYVGPSVGWSWHYPGAYAYPGYAYPSYSPYYYPYSPPVVVVPSAPTTYIERSQPEESLAPPSAGDWYYYCRKPEGYYPYVRQCPGGWQRVPAQPQQ</sequence>
<protein>
    <recommendedName>
        <fullName evidence="4">Proline-rich region</fullName>
    </recommendedName>
</protein>
<feature type="chain" id="PRO_5020615962" description="Proline-rich region" evidence="1">
    <location>
        <begin position="23"/>
        <end position="135"/>
    </location>
</feature>
<comment type="caution">
    <text evidence="2">The sequence shown here is derived from an EMBL/GenBank/DDBJ whole genome shotgun (WGS) entry which is preliminary data.</text>
</comment>
<dbReference type="Proteomes" id="UP000295382">
    <property type="component" value="Unassembled WGS sequence"/>
</dbReference>
<evidence type="ECO:0008006" key="4">
    <source>
        <dbReference type="Google" id="ProtNLM"/>
    </source>
</evidence>
<proteinExistence type="predicted"/>
<gene>
    <name evidence="2" type="ORF">EDC30_12130</name>
</gene>
<accession>A0A4V2UI38</accession>
<evidence type="ECO:0000256" key="1">
    <source>
        <dbReference type="SAM" id="SignalP"/>
    </source>
</evidence>
<evidence type="ECO:0000313" key="2">
    <source>
        <dbReference type="EMBL" id="TCS32606.1"/>
    </source>
</evidence>
<dbReference type="EMBL" id="SLZQ01000021">
    <property type="protein sequence ID" value="TCS32606.1"/>
    <property type="molecule type" value="Genomic_DNA"/>
</dbReference>
<dbReference type="AlphaFoldDB" id="A0A4V2UI38"/>